<reference evidence="1" key="1">
    <citation type="submission" date="2024-01" db="EMBL/GenBank/DDBJ databases">
        <title>The genome sequence of Micromonospora mangrovi CCTCC AA 2012012.</title>
        <authorList>
            <person name="Gao J."/>
        </authorList>
    </citation>
    <scope>NUCLEOTIDE SEQUENCE</scope>
    <source>
        <strain evidence="1">CCTCC AA 2012012</strain>
    </source>
</reference>
<reference evidence="2" key="2">
    <citation type="submission" date="2024-06" db="EMBL/GenBank/DDBJ databases">
        <title>Micromonospora mangrovi CCTCC AA 2012012 genome sequences.</title>
        <authorList>
            <person name="Gao J."/>
        </authorList>
    </citation>
    <scope>NUCLEOTIDE SEQUENCE</scope>
    <source>
        <strain evidence="2">CCTCC AA 2012012</strain>
    </source>
</reference>
<dbReference type="RefSeq" id="WP_350934145.1">
    <property type="nucleotide sequence ID" value="NZ_CP157762.1"/>
</dbReference>
<name>A0AAU8HIL9_9ACTN</name>
<evidence type="ECO:0000313" key="1">
    <source>
        <dbReference type="EMBL" id="XBP94328.1"/>
    </source>
</evidence>
<dbReference type="EMBL" id="CP159342">
    <property type="protein sequence ID" value="XCH75027.1"/>
    <property type="molecule type" value="Genomic_DNA"/>
</dbReference>
<dbReference type="EMBL" id="CP157762">
    <property type="protein sequence ID" value="XBP94328.1"/>
    <property type="molecule type" value="Genomic_DNA"/>
</dbReference>
<evidence type="ECO:0000313" key="2">
    <source>
        <dbReference type="EMBL" id="XCH75027.1"/>
    </source>
</evidence>
<protein>
    <submittedName>
        <fullName evidence="2">Flavin reductase</fullName>
    </submittedName>
</protein>
<sequence length="84" mass="9619">MTTLPRRREHTALPPTWLCRACAHPWPCGRARLSLLREYGHDRVGLLVHLAALMTVARQHLADLDQSTAPRLEERFLGWVRAAK</sequence>
<dbReference type="AlphaFoldDB" id="A0AAU8HIL9"/>
<accession>A0AAU8HIL9</accession>
<gene>
    <name evidence="2" type="ORF">ABUL08_02635</name>
    <name evidence="1" type="ORF">VK199_02630</name>
</gene>
<proteinExistence type="predicted"/>
<organism evidence="2">
    <name type="scientific">Micromonospora sp. CCTCC AA 2012012</name>
    <dbReference type="NCBI Taxonomy" id="3111921"/>
    <lineage>
        <taxon>Bacteria</taxon>
        <taxon>Bacillati</taxon>
        <taxon>Actinomycetota</taxon>
        <taxon>Actinomycetes</taxon>
        <taxon>Micromonosporales</taxon>
        <taxon>Micromonosporaceae</taxon>
        <taxon>Micromonospora</taxon>
    </lineage>
</organism>